<organism evidence="1 2">
    <name type="scientific">Hymenobacter busanensis</name>
    <dbReference type="NCBI Taxonomy" id="2607656"/>
    <lineage>
        <taxon>Bacteria</taxon>
        <taxon>Pseudomonadati</taxon>
        <taxon>Bacteroidota</taxon>
        <taxon>Cytophagia</taxon>
        <taxon>Cytophagales</taxon>
        <taxon>Hymenobacteraceae</taxon>
        <taxon>Hymenobacter</taxon>
    </lineage>
</organism>
<dbReference type="Gene3D" id="1.10.3110.10">
    <property type="entry name" value="protoporphyrinogen ix oxidase, domain 3"/>
    <property type="match status" value="1"/>
</dbReference>
<name>A0A7L4ZZS2_9BACT</name>
<dbReference type="GO" id="GO:0016491">
    <property type="term" value="F:oxidoreductase activity"/>
    <property type="evidence" value="ECO:0007669"/>
    <property type="project" value="InterPro"/>
</dbReference>
<dbReference type="Pfam" id="PF01593">
    <property type="entry name" value="Amino_oxidase"/>
    <property type="match status" value="1"/>
</dbReference>
<dbReference type="Gene3D" id="3.50.50.60">
    <property type="entry name" value="FAD/NAD(P)-binding domain"/>
    <property type="match status" value="1"/>
</dbReference>
<dbReference type="Proteomes" id="UP000326380">
    <property type="component" value="Unassembled WGS sequence"/>
</dbReference>
<dbReference type="InterPro" id="IPR036188">
    <property type="entry name" value="FAD/NAD-bd_sf"/>
</dbReference>
<dbReference type="SUPFAM" id="SSF51905">
    <property type="entry name" value="FAD/NAD(P)-binding domain"/>
    <property type="match status" value="1"/>
</dbReference>
<protein>
    <submittedName>
        <fullName evidence="1">FAD-dependent oxidoreductase</fullName>
    </submittedName>
</protein>
<dbReference type="EMBL" id="VTWU01000003">
    <property type="protein sequence ID" value="KAA9332980.1"/>
    <property type="molecule type" value="Genomic_DNA"/>
</dbReference>
<reference evidence="1 2" key="1">
    <citation type="submission" date="2019-09" db="EMBL/GenBank/DDBJ databases">
        <title>Genome sequence of Hymenobacter sp. M3.</title>
        <authorList>
            <person name="Srinivasan S."/>
        </authorList>
    </citation>
    <scope>NUCLEOTIDE SEQUENCE [LARGE SCALE GENOMIC DNA]</scope>
    <source>
        <strain evidence="1 2">M3</strain>
    </source>
</reference>
<comment type="caution">
    <text evidence="1">The sequence shown here is derived from an EMBL/GenBank/DDBJ whole genome shotgun (WGS) entry which is preliminary data.</text>
</comment>
<keyword evidence="2" id="KW-1185">Reference proteome</keyword>
<dbReference type="Gene3D" id="3.90.660.20">
    <property type="entry name" value="Protoporphyrinogen oxidase, mitochondrial, domain 2"/>
    <property type="match status" value="1"/>
</dbReference>
<gene>
    <name evidence="1" type="ORF">F0P96_08320</name>
</gene>
<evidence type="ECO:0000313" key="2">
    <source>
        <dbReference type="Proteomes" id="UP000326380"/>
    </source>
</evidence>
<evidence type="ECO:0000313" key="1">
    <source>
        <dbReference type="EMBL" id="KAA9332980.1"/>
    </source>
</evidence>
<dbReference type="InterPro" id="IPR002937">
    <property type="entry name" value="Amino_oxidase"/>
</dbReference>
<dbReference type="RefSeq" id="WP_151078401.1">
    <property type="nucleotide sequence ID" value="NZ_CP047647.1"/>
</dbReference>
<sequence length="423" mass="45811">MNAPADSAQLPVLIIGAGMAGLTCACYLYRAGRAVHVLDAADAVGGRVRTDLTPDGFRLDRGFQVLLTAYPEVQRMIDYGALQLNAFTSGAVIRLPEGRETTLRNPLRQPLRALGAVGAPIGSMADKLRIVSLAQHVRQHSSDELLRREATDTLTFLRRYGWSERMIDTFFRPFFGGIYLDRELTTASNFFEFVFKQFAEGDAALPARGMQTIPEQLAARLPAGAVELHARVTAIDGHTVRLADGRTLRGRAVVLATDGPAAQHLVPQLAAAEPQASRQTTCTYFAADRSPGRGDGLLRLNATPSALAHNVAFPSDVAPEYAPVGQTLVSVSTHGDYGLSDDALAERLRLELTAWFGHGVAGWRRLGTYHIQHALPAYEAGQPVQLPLELTEGLYRCGDWASYPSLNAAMATGRQVAERLLAQ</sequence>
<dbReference type="AlphaFoldDB" id="A0A7L4ZZS2"/>
<proteinExistence type="predicted"/>
<accession>A0A7L4ZZS2</accession>
<dbReference type="PANTHER" id="PTHR42841">
    <property type="entry name" value="AMINE OXIDASE"/>
    <property type="match status" value="1"/>
</dbReference>